<keyword evidence="1" id="KW-0732">Signal</keyword>
<keyword evidence="3" id="KW-1185">Reference proteome</keyword>
<evidence type="ECO:0000313" key="2">
    <source>
        <dbReference type="EMBL" id="MBB3155301.1"/>
    </source>
</evidence>
<protein>
    <submittedName>
        <fullName evidence="2">Fe2+ transport system protein B</fullName>
    </submittedName>
</protein>
<feature type="chain" id="PRO_5030954780" evidence="1">
    <location>
        <begin position="38"/>
        <end position="170"/>
    </location>
</feature>
<dbReference type="AlphaFoldDB" id="A0A7W5CCP2"/>
<dbReference type="RefSeq" id="WP_183569864.1">
    <property type="nucleotide sequence ID" value="NZ_CBCSLB010000021.1"/>
</dbReference>
<name>A0A7W5CCP2_9BACL</name>
<evidence type="ECO:0000256" key="1">
    <source>
        <dbReference type="SAM" id="SignalP"/>
    </source>
</evidence>
<gene>
    <name evidence="2" type="ORF">FHS16_005409</name>
</gene>
<sequence>MKSRTNRHKAMWSKKKIAAGIVSLTVAITATTGIAYADVDLGATIETWFNKKTEIVMESLEHSIQSETDKQKAMLKEELQLRLEASSKQLDAYTEEQKLVHAQAIEQYAAAILENVVINNEQDRKQMLDKIQVIVDSAKEAIQSLAGSYAPPQLTFVPSESQSVTDAVYE</sequence>
<comment type="caution">
    <text evidence="2">The sequence shown here is derived from an EMBL/GenBank/DDBJ whole genome shotgun (WGS) entry which is preliminary data.</text>
</comment>
<reference evidence="2 3" key="1">
    <citation type="submission" date="2020-08" db="EMBL/GenBank/DDBJ databases">
        <title>Genomic Encyclopedia of Type Strains, Phase III (KMG-III): the genomes of soil and plant-associated and newly described type strains.</title>
        <authorList>
            <person name="Whitman W."/>
        </authorList>
    </citation>
    <scope>NUCLEOTIDE SEQUENCE [LARGE SCALE GENOMIC DNA]</scope>
    <source>
        <strain evidence="2 3">CECT 8234</strain>
    </source>
</reference>
<organism evidence="2 3">
    <name type="scientific">Paenibacillus endophyticus</name>
    <dbReference type="NCBI Taxonomy" id="1294268"/>
    <lineage>
        <taxon>Bacteria</taxon>
        <taxon>Bacillati</taxon>
        <taxon>Bacillota</taxon>
        <taxon>Bacilli</taxon>
        <taxon>Bacillales</taxon>
        <taxon>Paenibacillaceae</taxon>
        <taxon>Paenibacillus</taxon>
    </lineage>
</organism>
<proteinExistence type="predicted"/>
<accession>A0A7W5CCP2</accession>
<feature type="signal peptide" evidence="1">
    <location>
        <begin position="1"/>
        <end position="37"/>
    </location>
</feature>
<dbReference type="Proteomes" id="UP000518605">
    <property type="component" value="Unassembled WGS sequence"/>
</dbReference>
<evidence type="ECO:0000313" key="3">
    <source>
        <dbReference type="Proteomes" id="UP000518605"/>
    </source>
</evidence>
<dbReference type="EMBL" id="JACHXW010000023">
    <property type="protein sequence ID" value="MBB3155301.1"/>
    <property type="molecule type" value="Genomic_DNA"/>
</dbReference>